<organism evidence="2 3">
    <name type="scientific">Brassica oleracea var. oleracea</name>
    <dbReference type="NCBI Taxonomy" id="109376"/>
    <lineage>
        <taxon>Eukaryota</taxon>
        <taxon>Viridiplantae</taxon>
        <taxon>Streptophyta</taxon>
        <taxon>Embryophyta</taxon>
        <taxon>Tracheophyta</taxon>
        <taxon>Spermatophyta</taxon>
        <taxon>Magnoliopsida</taxon>
        <taxon>eudicotyledons</taxon>
        <taxon>Gunneridae</taxon>
        <taxon>Pentapetalae</taxon>
        <taxon>rosids</taxon>
        <taxon>malvids</taxon>
        <taxon>Brassicales</taxon>
        <taxon>Brassicaceae</taxon>
        <taxon>Brassiceae</taxon>
        <taxon>Brassica</taxon>
    </lineage>
</organism>
<evidence type="ECO:0008006" key="4">
    <source>
        <dbReference type="Google" id="ProtNLM"/>
    </source>
</evidence>
<reference evidence="2 3" key="1">
    <citation type="journal article" date="2014" name="Genome Biol.">
        <title>Transcriptome and methylome profiling reveals relics of genome dominance in the mesopolyploid Brassica oleracea.</title>
        <authorList>
            <person name="Parkin I.A."/>
            <person name="Koh C."/>
            <person name="Tang H."/>
            <person name="Robinson S.J."/>
            <person name="Kagale S."/>
            <person name="Clarke W.E."/>
            <person name="Town C.D."/>
            <person name="Nixon J."/>
            <person name="Krishnakumar V."/>
            <person name="Bidwell S.L."/>
            <person name="Denoeud F."/>
            <person name="Belcram H."/>
            <person name="Links M.G."/>
            <person name="Just J."/>
            <person name="Clarke C."/>
            <person name="Bender T."/>
            <person name="Huebert T."/>
            <person name="Mason A.S."/>
            <person name="Pires J.C."/>
            <person name="Barker G."/>
            <person name="Moore J."/>
            <person name="Walley P.G."/>
            <person name="Manoli S."/>
            <person name="Batley J."/>
            <person name="Edwards D."/>
            <person name="Nelson M.N."/>
            <person name="Wang X."/>
            <person name="Paterson A.H."/>
            <person name="King G."/>
            <person name="Bancroft I."/>
            <person name="Chalhoub B."/>
            <person name="Sharpe A.G."/>
        </authorList>
    </citation>
    <scope>NUCLEOTIDE SEQUENCE</scope>
    <source>
        <strain evidence="2 3">cv. TO1000</strain>
    </source>
</reference>
<evidence type="ECO:0000313" key="2">
    <source>
        <dbReference type="EnsemblPlants" id="Bo2g125810.1"/>
    </source>
</evidence>
<reference evidence="2" key="2">
    <citation type="submission" date="2015-03" db="UniProtKB">
        <authorList>
            <consortium name="EnsemblPlants"/>
        </authorList>
    </citation>
    <scope>IDENTIFICATION</scope>
</reference>
<feature type="compositionally biased region" description="Polar residues" evidence="1">
    <location>
        <begin position="48"/>
        <end position="59"/>
    </location>
</feature>
<dbReference type="HOGENOM" id="CLU_2213589_0_0_1"/>
<protein>
    <recommendedName>
        <fullName evidence="4">CCHC-type domain-containing protein</fullName>
    </recommendedName>
</protein>
<proteinExistence type="predicted"/>
<evidence type="ECO:0000256" key="1">
    <source>
        <dbReference type="SAM" id="MobiDB-lite"/>
    </source>
</evidence>
<dbReference type="AlphaFoldDB" id="A0A0D3AU76"/>
<accession>A0A0D3AU76</accession>
<dbReference type="eggNOG" id="KOG0017">
    <property type="taxonomic scope" value="Eukaryota"/>
</dbReference>
<keyword evidence="3" id="KW-1185">Reference proteome</keyword>
<sequence length="107" mass="11823">MVANKAAYKQEDIMSVICDHCKKKGHLKDKCWILHPHLKPNKFKETRSQYQDARANFSSDGVEPATPTSGFSNNHGGGSAMASTSVYTTPRVNLDDTLKKSDLEALI</sequence>
<evidence type="ECO:0000313" key="3">
    <source>
        <dbReference type="Proteomes" id="UP000032141"/>
    </source>
</evidence>
<dbReference type="EnsemblPlants" id="Bo2g125810.1">
    <property type="protein sequence ID" value="Bo2g125810.1"/>
    <property type="gene ID" value="Bo2g125810"/>
</dbReference>
<feature type="region of interest" description="Disordered" evidence="1">
    <location>
        <begin position="45"/>
        <end position="83"/>
    </location>
</feature>
<dbReference type="Gramene" id="Bo2g125810.1">
    <property type="protein sequence ID" value="Bo2g125810.1"/>
    <property type="gene ID" value="Bo2g125810"/>
</dbReference>
<dbReference type="Proteomes" id="UP000032141">
    <property type="component" value="Chromosome C2"/>
</dbReference>
<name>A0A0D3AU76_BRAOL</name>